<evidence type="ECO:0000313" key="4">
    <source>
        <dbReference type="Proteomes" id="UP001201161"/>
    </source>
</evidence>
<dbReference type="Pfam" id="PF13416">
    <property type="entry name" value="SBP_bac_8"/>
    <property type="match status" value="1"/>
</dbReference>
<dbReference type="InterPro" id="IPR006059">
    <property type="entry name" value="SBP"/>
</dbReference>
<proteinExistence type="predicted"/>
<keyword evidence="4" id="KW-1185">Reference proteome</keyword>
<dbReference type="PROSITE" id="PS51257">
    <property type="entry name" value="PROKAR_LIPOPROTEIN"/>
    <property type="match status" value="1"/>
</dbReference>
<comment type="caution">
    <text evidence="3">The sequence shown here is derived from an EMBL/GenBank/DDBJ whole genome shotgun (WGS) entry which is preliminary data.</text>
</comment>
<name>A0ABS9H8A6_9ACTN</name>
<sequence length="469" mass="50339">MLRRPPALRRSALAACAVTVALSLAACSGGSEPTPAPSPSPTKTAKPSEKPRKITFGAYGSDEEVAAFQSVVDAFNASSTTRQVTLKSWPDHESALEAILAGDAPDAFLTSRIDLGQLVGADALQPVSLLLDERGVDFGDRFSRDAVDAFAMDDELQCMAYSVSPMVIYYNTDLVDFDKMERRGLDVPSADEDGERDRWTLAQFGAAASFASRRGDTRGVWIDPTLQGLAPFIYSGDGKVFDDDRDPTSLAFSDDNTREALSETLAILRDPTVTPTNAQLARATPLQLFKRGELAMIAGFRNIVPQLRDAEDLDFDVLPMPVIDSRATVGDINGLCISADSEVVNDAADFIAYAVSDAAIATVAKTGYIVPANTSVAASDDFLAPEQEPASSAVFNASIRYMVVPPFIDQRMELTEAVTPLLERLVTAPGVLDLDLTTEQIDQASQEVLSPEPEETESPTEDPSESPTE</sequence>
<accession>A0ABS9H8A6</accession>
<feature type="region of interest" description="Disordered" evidence="1">
    <location>
        <begin position="439"/>
        <end position="469"/>
    </location>
</feature>
<gene>
    <name evidence="3" type="ORF">L2K70_02675</name>
</gene>
<keyword evidence="2" id="KW-0732">Signal</keyword>
<feature type="region of interest" description="Disordered" evidence="1">
    <location>
        <begin position="28"/>
        <end position="50"/>
    </location>
</feature>
<feature type="signal peptide" evidence="2">
    <location>
        <begin position="1"/>
        <end position="25"/>
    </location>
</feature>
<dbReference type="Gene3D" id="3.40.190.10">
    <property type="entry name" value="Periplasmic binding protein-like II"/>
    <property type="match status" value="1"/>
</dbReference>
<evidence type="ECO:0000256" key="2">
    <source>
        <dbReference type="SAM" id="SignalP"/>
    </source>
</evidence>
<organism evidence="3 4">
    <name type="scientific">Nocardioides potassii</name>
    <dbReference type="NCBI Taxonomy" id="2911371"/>
    <lineage>
        <taxon>Bacteria</taxon>
        <taxon>Bacillati</taxon>
        <taxon>Actinomycetota</taxon>
        <taxon>Actinomycetes</taxon>
        <taxon>Propionibacteriales</taxon>
        <taxon>Nocardioidaceae</taxon>
        <taxon>Nocardioides</taxon>
    </lineage>
</organism>
<dbReference type="Proteomes" id="UP001201161">
    <property type="component" value="Unassembled WGS sequence"/>
</dbReference>
<dbReference type="EMBL" id="JAKJHZ010000003">
    <property type="protein sequence ID" value="MCF6376497.1"/>
    <property type="molecule type" value="Genomic_DNA"/>
</dbReference>
<feature type="compositionally biased region" description="Acidic residues" evidence="1">
    <location>
        <begin position="452"/>
        <end position="469"/>
    </location>
</feature>
<dbReference type="SUPFAM" id="SSF53850">
    <property type="entry name" value="Periplasmic binding protein-like II"/>
    <property type="match status" value="1"/>
</dbReference>
<dbReference type="InterPro" id="IPR050490">
    <property type="entry name" value="Bact_solute-bd_prot1"/>
</dbReference>
<evidence type="ECO:0000256" key="1">
    <source>
        <dbReference type="SAM" id="MobiDB-lite"/>
    </source>
</evidence>
<feature type="chain" id="PRO_5045169139" evidence="2">
    <location>
        <begin position="26"/>
        <end position="469"/>
    </location>
</feature>
<dbReference type="PANTHER" id="PTHR43649">
    <property type="entry name" value="ARABINOSE-BINDING PROTEIN-RELATED"/>
    <property type="match status" value="1"/>
</dbReference>
<dbReference type="RefSeq" id="WP_236398593.1">
    <property type="nucleotide sequence ID" value="NZ_JAKJHZ010000003.1"/>
</dbReference>
<dbReference type="PANTHER" id="PTHR43649:SF12">
    <property type="entry name" value="DIACETYLCHITOBIOSE BINDING PROTEIN DASA"/>
    <property type="match status" value="1"/>
</dbReference>
<reference evidence="3 4" key="1">
    <citation type="submission" date="2022-01" db="EMBL/GenBank/DDBJ databases">
        <title>Nocardioides sp. nov., an actinomycete isolated from mining soil.</title>
        <authorList>
            <person name="Liu L."/>
        </authorList>
    </citation>
    <scope>NUCLEOTIDE SEQUENCE [LARGE SCALE GENOMIC DNA]</scope>
    <source>
        <strain evidence="3 4">KLBMP 9356</strain>
    </source>
</reference>
<protein>
    <submittedName>
        <fullName evidence="3">Extracellular solute-binding protein</fullName>
    </submittedName>
</protein>
<feature type="compositionally biased region" description="Polar residues" evidence="1">
    <location>
        <begin position="439"/>
        <end position="448"/>
    </location>
</feature>
<evidence type="ECO:0000313" key="3">
    <source>
        <dbReference type="EMBL" id="MCF6376497.1"/>
    </source>
</evidence>